<evidence type="ECO:0000313" key="3">
    <source>
        <dbReference type="Proteomes" id="UP001642409"/>
    </source>
</evidence>
<proteinExistence type="predicted"/>
<dbReference type="AlphaFoldDB" id="A0AA86PKV9"/>
<reference evidence="1" key="1">
    <citation type="submission" date="2023-06" db="EMBL/GenBank/DDBJ databases">
        <authorList>
            <person name="Kurt Z."/>
        </authorList>
    </citation>
    <scope>NUCLEOTIDE SEQUENCE</scope>
</reference>
<dbReference type="InterPro" id="IPR001611">
    <property type="entry name" value="Leu-rich_rpt"/>
</dbReference>
<evidence type="ECO:0000313" key="2">
    <source>
        <dbReference type="EMBL" id="CAL6021949.1"/>
    </source>
</evidence>
<accession>A0AA86PKV9</accession>
<dbReference type="Pfam" id="PF13855">
    <property type="entry name" value="LRR_8"/>
    <property type="match status" value="1"/>
</dbReference>
<dbReference type="InterPro" id="IPR032675">
    <property type="entry name" value="LRR_dom_sf"/>
</dbReference>
<dbReference type="SUPFAM" id="SSF48425">
    <property type="entry name" value="Sec7 domain"/>
    <property type="match status" value="1"/>
</dbReference>
<sequence>MLRDLSTPKEMINDDNETSSAVGLNQIDRELSLINIQEQLKESNSVINISFKQYSNTDILTTLPLTHKIISEQIQSMIFQNFVPNLSQFNLYQNLRSLTIVQASIENLLQISQLFQTNIASLDLTDNKISDCQLFSRMKNLQTLILSNNKIYSVKSLQQLKLKYLDLSGNLLENSEIKSLYDLNNTLEIKFNDFQLVSQTSASSQQISSNLQRILHLDFIQDELDLLLHNLSATDYVQLANDTQFISKMCYNSIFLEHVKNLEYSDDLLNLFVQLQLWICVPIKVLSNLSNFKQENIPQIFQFLIQSPLQEQELSNILNNLVSLSINGFQNQYLLTRFITVFCSKLKFEELAAVFAFCYAAQIVKLADQTQVNVHLNKYGNNNVNLDELLDQTVVIIQTSQVMQSIFKYNTMPGSFLCMNTLFRAFNIHSKTNPIQTSQIFEIFTNFCLKNDQPLTYPKQIETQMNILQIKKDLEKIKPKNYLTQIEERRPLNLTDQQIFQQLDTVLSFNAKWELLSAADNIHMLDDYFKTRCEQIQTNDLLENVRHCLKNYLLAGEGQSVERAIQSIARTVSALLQFDYKSVSITIGSMLMLNTQNICKRNGKVLQNFIYEKDYIDMVQSYPNFNKQHITADQLVSWYKSLELKPLGVSLPTTVMFFGASSCVVNAEQFSQSTIQVISDINQYRTEMLKQKENFDLIDYYNADIERLRVEQLLLQNYEQTPDDYVSQFIPVIFQYLTEQIEVSNDPIKLDGCYYLLKNLYKKACLLKNHSFLEFFYKAAQYHLGVIISQTELLLSSLLSSEETFDQIQVYNLYLNSERVQKHIIIIKYIANMLISQRLFVPNPEFTQQTILILALIQSTNELLQIKNISGKPCENVQVSRVSLKVLLQEIPKLILQLKTQQIDVFDYRPLSGGLFYQIVFQAPVAQESLQKYHVSQKISKFFLLSIILGIYKLLMPLLPFINEKLFQEFLPDIQKLLHFDLIFVQNDVKVINQLEKNAGGRPDYQKLFKPRDFQVKFALNLIINCYKKVPQKEFVSLCDEVFKQKFIVNSLIIREIDQLNAMCLLPFDLQYSADYVFGAEILNQFKNEQKNLLLLQQTVKMVTQNDLSVMSLKQIKENHPQLFTYLENIPELSDFKTVMHVDQVKSGVYMSQINQYLTAFDYQRAVALKMLQELLDERTESEAQLQLQQIDQLPKLKISLNMLAIITFAVCIVKKYPELNYFWLNFINQNNKELFIQQIYPYLKKNIKYDFGKAIDLAMEGDTKNTYQEYVLKWQ</sequence>
<name>A0AA86PKV9_9EUKA</name>
<dbReference type="GO" id="GO:0005085">
    <property type="term" value="F:guanyl-nucleotide exchange factor activity"/>
    <property type="evidence" value="ECO:0007669"/>
    <property type="project" value="InterPro"/>
</dbReference>
<dbReference type="Proteomes" id="UP001642409">
    <property type="component" value="Unassembled WGS sequence"/>
</dbReference>
<reference evidence="2 3" key="2">
    <citation type="submission" date="2024-07" db="EMBL/GenBank/DDBJ databases">
        <authorList>
            <person name="Akdeniz Z."/>
        </authorList>
    </citation>
    <scope>NUCLEOTIDE SEQUENCE [LARGE SCALE GENOMIC DNA]</scope>
</reference>
<dbReference type="GO" id="GO:0032012">
    <property type="term" value="P:regulation of ARF protein signal transduction"/>
    <property type="evidence" value="ECO:0007669"/>
    <property type="project" value="InterPro"/>
</dbReference>
<evidence type="ECO:0000313" key="1">
    <source>
        <dbReference type="EMBL" id="CAI9939003.1"/>
    </source>
</evidence>
<dbReference type="EMBL" id="CATOUU010000660">
    <property type="protein sequence ID" value="CAI9939003.1"/>
    <property type="molecule type" value="Genomic_DNA"/>
</dbReference>
<dbReference type="InterPro" id="IPR035999">
    <property type="entry name" value="Sec7_dom_sf"/>
</dbReference>
<dbReference type="Gene3D" id="3.80.10.10">
    <property type="entry name" value="Ribonuclease Inhibitor"/>
    <property type="match status" value="1"/>
</dbReference>
<gene>
    <name evidence="1" type="ORF">HINF_LOCUS26648</name>
    <name evidence="2" type="ORF">HINF_LOCUS28411</name>
</gene>
<comment type="caution">
    <text evidence="1">The sequence shown here is derived from an EMBL/GenBank/DDBJ whole genome shotgun (WGS) entry which is preliminary data.</text>
</comment>
<keyword evidence="3" id="KW-1185">Reference proteome</keyword>
<dbReference type="EMBL" id="CAXDID020000090">
    <property type="protein sequence ID" value="CAL6021949.1"/>
    <property type="molecule type" value="Genomic_DNA"/>
</dbReference>
<organism evidence="1">
    <name type="scientific">Hexamita inflata</name>
    <dbReference type="NCBI Taxonomy" id="28002"/>
    <lineage>
        <taxon>Eukaryota</taxon>
        <taxon>Metamonada</taxon>
        <taxon>Diplomonadida</taxon>
        <taxon>Hexamitidae</taxon>
        <taxon>Hexamitinae</taxon>
        <taxon>Hexamita</taxon>
    </lineage>
</organism>
<dbReference type="PROSITE" id="PS51450">
    <property type="entry name" value="LRR"/>
    <property type="match status" value="1"/>
</dbReference>
<protein>
    <submittedName>
        <fullName evidence="1">Sec7 domain-containing protein</fullName>
    </submittedName>
    <submittedName>
        <fullName evidence="2">Sec7_domain-containing protein</fullName>
    </submittedName>
</protein>
<dbReference type="SUPFAM" id="SSF52058">
    <property type="entry name" value="L domain-like"/>
    <property type="match status" value="1"/>
</dbReference>